<dbReference type="AlphaFoldDB" id="A0A8S9YHN6"/>
<dbReference type="InterPro" id="IPR045860">
    <property type="entry name" value="Snake_toxin-like_sf"/>
</dbReference>
<evidence type="ECO:0000256" key="1">
    <source>
        <dbReference type="SAM" id="SignalP"/>
    </source>
</evidence>
<sequence>MLWKTLITIFLLIGVGIITETTANITCYVGSSVNINRTQSGCKWCVIQNLNGFVNRSCMDECPKGPPMDFSGIYLKYCCQINFCNGSDRVGFRLAAWSIITAFGVSMFNR</sequence>
<comment type="caution">
    <text evidence="2">The sequence shown here is derived from an EMBL/GenBank/DDBJ whole genome shotgun (WGS) entry which is preliminary data.</text>
</comment>
<keyword evidence="1" id="KW-0732">Signal</keyword>
<dbReference type="Proteomes" id="UP000822476">
    <property type="component" value="Unassembled WGS sequence"/>
</dbReference>
<dbReference type="SUPFAM" id="SSF57302">
    <property type="entry name" value="Snake toxin-like"/>
    <property type="match status" value="1"/>
</dbReference>
<feature type="signal peptide" evidence="1">
    <location>
        <begin position="1"/>
        <end position="23"/>
    </location>
</feature>
<gene>
    <name evidence="2" type="ORF">EG68_11039</name>
</gene>
<proteinExistence type="predicted"/>
<feature type="chain" id="PRO_5035902192" evidence="1">
    <location>
        <begin position="24"/>
        <end position="110"/>
    </location>
</feature>
<accession>A0A8S9YHN6</accession>
<evidence type="ECO:0000313" key="2">
    <source>
        <dbReference type="EMBL" id="KAF7235287.1"/>
    </source>
</evidence>
<reference evidence="2" key="1">
    <citation type="submission" date="2019-07" db="EMBL/GenBank/DDBJ databases">
        <title>Annotation for the trematode Paragonimus miyazaki's.</title>
        <authorList>
            <person name="Choi Y.-J."/>
        </authorList>
    </citation>
    <scope>NUCLEOTIDE SEQUENCE</scope>
    <source>
        <strain evidence="2">Japan</strain>
    </source>
</reference>
<protein>
    <submittedName>
        <fullName evidence="2">Uncharacterized protein</fullName>
    </submittedName>
</protein>
<dbReference type="EMBL" id="JTDE01008230">
    <property type="protein sequence ID" value="KAF7235287.1"/>
    <property type="molecule type" value="Genomic_DNA"/>
</dbReference>
<name>A0A8S9YHN6_9TREM</name>
<dbReference type="OrthoDB" id="6248368at2759"/>
<organism evidence="2 3">
    <name type="scientific">Paragonimus skrjabini miyazakii</name>
    <dbReference type="NCBI Taxonomy" id="59628"/>
    <lineage>
        <taxon>Eukaryota</taxon>
        <taxon>Metazoa</taxon>
        <taxon>Spiralia</taxon>
        <taxon>Lophotrochozoa</taxon>
        <taxon>Platyhelminthes</taxon>
        <taxon>Trematoda</taxon>
        <taxon>Digenea</taxon>
        <taxon>Plagiorchiida</taxon>
        <taxon>Troglotremata</taxon>
        <taxon>Troglotrematidae</taxon>
        <taxon>Paragonimus</taxon>
    </lineage>
</organism>
<evidence type="ECO:0000313" key="3">
    <source>
        <dbReference type="Proteomes" id="UP000822476"/>
    </source>
</evidence>
<keyword evidence="3" id="KW-1185">Reference proteome</keyword>